<protein>
    <recommendedName>
        <fullName evidence="3">ER membrane protein complex subunit 6</fullName>
    </recommendedName>
    <alternativeName>
        <fullName evidence="8">Transmembrane protein 93</fullName>
    </alternativeName>
</protein>
<comment type="similarity">
    <text evidence="2">Belongs to the EMC6 family.</text>
</comment>
<evidence type="ECO:0000256" key="5">
    <source>
        <dbReference type="ARBA" id="ARBA00022824"/>
    </source>
</evidence>
<dbReference type="AlphaFoldDB" id="A0A182M1N6"/>
<dbReference type="GO" id="GO:0034975">
    <property type="term" value="P:protein folding in endoplasmic reticulum"/>
    <property type="evidence" value="ECO:0007669"/>
    <property type="project" value="TreeGrafter"/>
</dbReference>
<keyword evidence="4 9" id="KW-0812">Transmembrane</keyword>
<comment type="subcellular location">
    <subcellularLocation>
        <location evidence="1">Endoplasmic reticulum membrane</location>
        <topology evidence="1">Multi-pass membrane protein</topology>
    </subcellularLocation>
</comment>
<proteinExistence type="inferred from homology"/>
<dbReference type="InterPro" id="IPR008504">
    <property type="entry name" value="Emc6"/>
</dbReference>
<evidence type="ECO:0000256" key="2">
    <source>
        <dbReference type="ARBA" id="ARBA00009436"/>
    </source>
</evidence>
<keyword evidence="5" id="KW-0256">Endoplasmic reticulum</keyword>
<dbReference type="InterPro" id="IPR029008">
    <property type="entry name" value="EMC6-like"/>
</dbReference>
<evidence type="ECO:0000256" key="9">
    <source>
        <dbReference type="SAM" id="Phobius"/>
    </source>
</evidence>
<name>A0A182M1N6_9DIPT</name>
<dbReference type="STRING" id="139723.A0A182M1N6"/>
<dbReference type="GO" id="GO:0000045">
    <property type="term" value="P:autophagosome assembly"/>
    <property type="evidence" value="ECO:0007669"/>
    <property type="project" value="TreeGrafter"/>
</dbReference>
<dbReference type="Proteomes" id="UP000075883">
    <property type="component" value="Unassembled WGS sequence"/>
</dbReference>
<dbReference type="PANTHER" id="PTHR20994:SF0">
    <property type="entry name" value="ER MEMBRANE PROTEIN COMPLEX SUBUNIT 6"/>
    <property type="match status" value="1"/>
</dbReference>
<reference evidence="10" key="2">
    <citation type="submission" date="2020-05" db="UniProtKB">
        <authorList>
            <consortium name="EnsemblMetazoa"/>
        </authorList>
    </citation>
    <scope>IDENTIFICATION</scope>
    <source>
        <strain evidence="10">A-37</strain>
    </source>
</reference>
<evidence type="ECO:0000256" key="6">
    <source>
        <dbReference type="ARBA" id="ARBA00022989"/>
    </source>
</evidence>
<evidence type="ECO:0000313" key="11">
    <source>
        <dbReference type="Proteomes" id="UP000075883"/>
    </source>
</evidence>
<keyword evidence="11" id="KW-1185">Reference proteome</keyword>
<sequence length="108" mass="12362">MPNGCKSFNESMLEDGRVEYLIRPSAVSRWSPPDTAPLNRVLGLTGVLGFLFYVLAVLCLWQMLLLKSGSNWQKYFISRKSLLTHGFLSGLCTYVLFWTFLYGMVHVY</sequence>
<dbReference type="VEuPathDB" id="VectorBase:ACUA007247"/>
<dbReference type="EnsemblMetazoa" id="ACUA007247-RA">
    <property type="protein sequence ID" value="ACUA007247-PA"/>
    <property type="gene ID" value="ACUA007247"/>
</dbReference>
<dbReference type="Pfam" id="PF07019">
    <property type="entry name" value="EMC6"/>
    <property type="match status" value="1"/>
</dbReference>
<feature type="transmembrane region" description="Helical" evidence="9">
    <location>
        <begin position="82"/>
        <end position="105"/>
    </location>
</feature>
<accession>A0A182M1N6</accession>
<dbReference type="GO" id="GO:0072546">
    <property type="term" value="C:EMC complex"/>
    <property type="evidence" value="ECO:0007669"/>
    <property type="project" value="InterPro"/>
</dbReference>
<evidence type="ECO:0000256" key="8">
    <source>
        <dbReference type="ARBA" id="ARBA00031072"/>
    </source>
</evidence>
<evidence type="ECO:0000256" key="7">
    <source>
        <dbReference type="ARBA" id="ARBA00023136"/>
    </source>
</evidence>
<dbReference type="EMBL" id="AXCM01003112">
    <property type="status" value="NOT_ANNOTATED_CDS"/>
    <property type="molecule type" value="Genomic_DNA"/>
</dbReference>
<keyword evidence="7 9" id="KW-0472">Membrane</keyword>
<evidence type="ECO:0000256" key="4">
    <source>
        <dbReference type="ARBA" id="ARBA00022692"/>
    </source>
</evidence>
<evidence type="ECO:0000256" key="3">
    <source>
        <dbReference type="ARBA" id="ARBA00020827"/>
    </source>
</evidence>
<dbReference type="PANTHER" id="PTHR20994">
    <property type="entry name" value="ER MEMBRANE PROTEIN COMPLEX SUBUNIT 6"/>
    <property type="match status" value="1"/>
</dbReference>
<evidence type="ECO:0000313" key="10">
    <source>
        <dbReference type="EnsemblMetazoa" id="ACUA007247-PA"/>
    </source>
</evidence>
<dbReference type="EMBL" id="AXCM01003111">
    <property type="status" value="NOT_ANNOTATED_CDS"/>
    <property type="molecule type" value="Genomic_DNA"/>
</dbReference>
<feature type="transmembrane region" description="Helical" evidence="9">
    <location>
        <begin position="41"/>
        <end position="61"/>
    </location>
</feature>
<organism evidence="10 11">
    <name type="scientific">Anopheles culicifacies</name>
    <dbReference type="NCBI Taxonomy" id="139723"/>
    <lineage>
        <taxon>Eukaryota</taxon>
        <taxon>Metazoa</taxon>
        <taxon>Ecdysozoa</taxon>
        <taxon>Arthropoda</taxon>
        <taxon>Hexapoda</taxon>
        <taxon>Insecta</taxon>
        <taxon>Pterygota</taxon>
        <taxon>Neoptera</taxon>
        <taxon>Endopterygota</taxon>
        <taxon>Diptera</taxon>
        <taxon>Nematocera</taxon>
        <taxon>Culicoidea</taxon>
        <taxon>Culicidae</taxon>
        <taxon>Anophelinae</taxon>
        <taxon>Anopheles</taxon>
        <taxon>culicifacies species complex</taxon>
    </lineage>
</organism>
<keyword evidence="6 9" id="KW-1133">Transmembrane helix</keyword>
<reference evidence="11" key="1">
    <citation type="submission" date="2013-09" db="EMBL/GenBank/DDBJ databases">
        <title>The Genome Sequence of Anopheles culicifacies species A.</title>
        <authorList>
            <consortium name="The Broad Institute Genomics Platform"/>
            <person name="Neafsey D.E."/>
            <person name="Besansky N."/>
            <person name="Howell P."/>
            <person name="Walton C."/>
            <person name="Young S.K."/>
            <person name="Zeng Q."/>
            <person name="Gargeya S."/>
            <person name="Fitzgerald M."/>
            <person name="Haas B."/>
            <person name="Abouelleil A."/>
            <person name="Allen A.W."/>
            <person name="Alvarado L."/>
            <person name="Arachchi H.M."/>
            <person name="Berlin A.M."/>
            <person name="Chapman S.B."/>
            <person name="Gainer-Dewar J."/>
            <person name="Goldberg J."/>
            <person name="Griggs A."/>
            <person name="Gujja S."/>
            <person name="Hansen M."/>
            <person name="Howarth C."/>
            <person name="Imamovic A."/>
            <person name="Ireland A."/>
            <person name="Larimer J."/>
            <person name="McCowan C."/>
            <person name="Murphy C."/>
            <person name="Pearson M."/>
            <person name="Poon T.W."/>
            <person name="Priest M."/>
            <person name="Roberts A."/>
            <person name="Saif S."/>
            <person name="Shea T."/>
            <person name="Sisk P."/>
            <person name="Sykes S."/>
            <person name="Wortman J."/>
            <person name="Nusbaum C."/>
            <person name="Birren B."/>
        </authorList>
    </citation>
    <scope>NUCLEOTIDE SEQUENCE [LARGE SCALE GENOMIC DNA]</scope>
    <source>
        <strain evidence="11">A-37</strain>
    </source>
</reference>
<evidence type="ECO:0000256" key="1">
    <source>
        <dbReference type="ARBA" id="ARBA00004477"/>
    </source>
</evidence>